<keyword evidence="6" id="KW-1185">Reference proteome</keyword>
<dbReference type="Proteomes" id="UP000006310">
    <property type="component" value="Chromosome 4"/>
</dbReference>
<dbReference type="SUPFAM" id="SSF51182">
    <property type="entry name" value="RmlC-like cupins"/>
    <property type="match status" value="1"/>
</dbReference>
<dbReference type="GO" id="GO:0006144">
    <property type="term" value="P:purine nucleobase metabolic process"/>
    <property type="evidence" value="ECO:0007669"/>
    <property type="project" value="UniProtKB-KW"/>
</dbReference>
<dbReference type="OrthoDB" id="10266039at2759"/>
<comment type="subunit">
    <text evidence="1">Homodimer.</text>
</comment>
<dbReference type="RefSeq" id="XP_022464306.1">
    <property type="nucleotide sequence ID" value="XM_022607740.1"/>
</dbReference>
<sequence>MGYPIVCTGLTIHGFKPYGSIISPDEEVSKISGDGKNANQGTAIKILQVSDIQKIGTTGPSVPNWNMFRCFPQPHMQHVKTGEQFRHEVHVLEKHPQSSQTFVPMGRPSDEIAYLVVVALPQIRDGKDVGPDMGTLKAFLCKGNQAVSYGAGVWHAPMIVVGGPAFTDFAVLIYETLDASKPELDLVEQKYTAEDTIIVGTA</sequence>
<dbReference type="InterPro" id="IPR047233">
    <property type="entry name" value="UAH_cupin"/>
</dbReference>
<name>J7R5E4_HUIN7</name>
<dbReference type="CDD" id="cd20298">
    <property type="entry name" value="cupin_UAH"/>
    <property type="match status" value="1"/>
</dbReference>
<dbReference type="InterPro" id="IPR024060">
    <property type="entry name" value="Ureidoglycolate_lyase_dom_sf"/>
</dbReference>
<reference evidence="5 6" key="1">
    <citation type="journal article" date="2011" name="Proc. Natl. Acad. Sci. U.S.A.">
        <title>Evolutionary erosion of yeast sex chromosomes by mating-type switching accidents.</title>
        <authorList>
            <person name="Gordon J.L."/>
            <person name="Armisen D."/>
            <person name="Proux-Wera E."/>
            <person name="Oheigeartaigh S.S."/>
            <person name="Byrne K.P."/>
            <person name="Wolfe K.H."/>
        </authorList>
    </citation>
    <scope>NUCLEOTIDE SEQUENCE [LARGE SCALE GENOMIC DNA]</scope>
    <source>
        <strain evidence="6">ATCC MYA-139 / BCRC 22969 / CBS 8797 / CCRC 22969 / KCTC 17520 / NBRC 10181 / NCYC 3082</strain>
    </source>
</reference>
<dbReference type="GeneID" id="34525749"/>
<evidence type="ECO:0000256" key="3">
    <source>
        <dbReference type="ARBA" id="ARBA00023239"/>
    </source>
</evidence>
<dbReference type="eggNOG" id="ENOG502S1JQ">
    <property type="taxonomic scope" value="Eukaryota"/>
</dbReference>
<dbReference type="InterPro" id="IPR007247">
    <property type="entry name" value="Ureidogly_lyase"/>
</dbReference>
<dbReference type="EMBL" id="HE978317">
    <property type="protein sequence ID" value="CCK70060.1"/>
    <property type="molecule type" value="Genomic_DNA"/>
</dbReference>
<dbReference type="GO" id="GO:0050385">
    <property type="term" value="F:ureidoglycolate lyase activity"/>
    <property type="evidence" value="ECO:0007669"/>
    <property type="project" value="UniProtKB-EC"/>
</dbReference>
<evidence type="ECO:0000256" key="4">
    <source>
        <dbReference type="ARBA" id="ARBA00047684"/>
    </source>
</evidence>
<comment type="catalytic activity">
    <reaction evidence="4">
        <text>(S)-ureidoglycolate = urea + glyoxylate</text>
        <dbReference type="Rhea" id="RHEA:11304"/>
        <dbReference type="ChEBI" id="CHEBI:16199"/>
        <dbReference type="ChEBI" id="CHEBI:36655"/>
        <dbReference type="ChEBI" id="CHEBI:57296"/>
        <dbReference type="EC" id="4.3.2.3"/>
    </reaction>
</comment>
<dbReference type="Pfam" id="PF04115">
    <property type="entry name" value="Ureidogly_lyase"/>
    <property type="match status" value="1"/>
</dbReference>
<keyword evidence="2" id="KW-0659">Purine metabolism</keyword>
<accession>J7R5E4</accession>
<keyword evidence="3" id="KW-0456">Lyase</keyword>
<evidence type="ECO:0000313" key="6">
    <source>
        <dbReference type="Proteomes" id="UP000006310"/>
    </source>
</evidence>
<dbReference type="PANTHER" id="PTHR21221:SF1">
    <property type="entry name" value="UREIDOGLYCOLATE LYASE"/>
    <property type="match status" value="1"/>
</dbReference>
<evidence type="ECO:0008006" key="7">
    <source>
        <dbReference type="Google" id="ProtNLM"/>
    </source>
</evidence>
<dbReference type="PANTHER" id="PTHR21221">
    <property type="entry name" value="UREIDOGLYCOLATE HYDROLASE"/>
    <property type="match status" value="1"/>
</dbReference>
<reference evidence="6" key="2">
    <citation type="submission" date="2012-08" db="EMBL/GenBank/DDBJ databases">
        <title>Genome sequence of Kazachstania naganishii.</title>
        <authorList>
            <person name="Gordon J.L."/>
            <person name="Armisen D."/>
            <person name="Proux-Wera E."/>
            <person name="OhEigeartaigh S.S."/>
            <person name="Byrne K.P."/>
            <person name="Wolfe K.H."/>
        </authorList>
    </citation>
    <scope>NUCLEOTIDE SEQUENCE [LARGE SCALE GENOMIC DNA]</scope>
    <source>
        <strain evidence="6">ATCC MYA-139 / BCRC 22969 / CBS 8797 / CCRC 22969 / KCTC 17520 / NBRC 10181 / NCYC 3082</strain>
    </source>
</reference>
<dbReference type="GO" id="GO:0004848">
    <property type="term" value="F:ureidoglycolate hydrolase activity"/>
    <property type="evidence" value="ECO:0007669"/>
    <property type="project" value="InterPro"/>
</dbReference>
<dbReference type="Gene3D" id="2.60.120.480">
    <property type="entry name" value="Ureidoglycolate hydrolase"/>
    <property type="match status" value="1"/>
</dbReference>
<organism evidence="5 6">
    <name type="scientific">Huiozyma naganishii (strain ATCC MYA-139 / BCRC 22969 / CBS 8797 / KCTC 17520 / NBRC 10181 / NCYC 3082 / Yp74L-3)</name>
    <name type="common">Yeast</name>
    <name type="synonym">Kazachstania naganishii</name>
    <dbReference type="NCBI Taxonomy" id="1071383"/>
    <lineage>
        <taxon>Eukaryota</taxon>
        <taxon>Fungi</taxon>
        <taxon>Dikarya</taxon>
        <taxon>Ascomycota</taxon>
        <taxon>Saccharomycotina</taxon>
        <taxon>Saccharomycetes</taxon>
        <taxon>Saccharomycetales</taxon>
        <taxon>Saccharomycetaceae</taxon>
        <taxon>Huiozyma</taxon>
    </lineage>
</organism>
<dbReference type="HOGENOM" id="CLU_070848_0_1_1"/>
<proteinExistence type="predicted"/>
<evidence type="ECO:0000256" key="2">
    <source>
        <dbReference type="ARBA" id="ARBA00022631"/>
    </source>
</evidence>
<dbReference type="AlphaFoldDB" id="J7R5E4"/>
<dbReference type="InterPro" id="IPR011051">
    <property type="entry name" value="RmlC_Cupin_sf"/>
</dbReference>
<dbReference type="OMA" id="ECYFEPG"/>
<dbReference type="GO" id="GO:0000256">
    <property type="term" value="P:allantoin catabolic process"/>
    <property type="evidence" value="ECO:0007669"/>
    <property type="project" value="InterPro"/>
</dbReference>
<evidence type="ECO:0000256" key="1">
    <source>
        <dbReference type="ARBA" id="ARBA00011738"/>
    </source>
</evidence>
<protein>
    <recommendedName>
        <fullName evidence="7">Ureidoglycolate hydrolase</fullName>
    </recommendedName>
</protein>
<dbReference type="STRING" id="1071383.J7R5E4"/>
<evidence type="ECO:0000313" key="5">
    <source>
        <dbReference type="EMBL" id="CCK70060.1"/>
    </source>
</evidence>
<gene>
    <name evidence="5" type="primary">KNAG0D03120</name>
    <name evidence="5" type="ordered locus">KNAG_0D03120</name>
</gene>
<dbReference type="KEGG" id="kng:KNAG_0D03120"/>